<sequence>DLCFLPLQRGPCKEFLPQWYFNASSGACEIFLYSGCDGNNNNFETYDKCFATCNGRFVGK</sequence>
<dbReference type="STRING" id="45351.A7RL44"/>
<dbReference type="EMBL" id="DS469517">
    <property type="protein sequence ID" value="EDO47798.1"/>
    <property type="molecule type" value="Genomic_DNA"/>
</dbReference>
<dbReference type="PROSITE" id="PS50279">
    <property type="entry name" value="BPTI_KUNITZ_2"/>
    <property type="match status" value="1"/>
</dbReference>
<feature type="domain" description="BPTI/Kunitz inhibitor" evidence="9">
    <location>
        <begin position="3"/>
        <end position="53"/>
    </location>
</feature>
<dbReference type="eggNOG" id="KOG3540">
    <property type="taxonomic scope" value="Eukaryota"/>
</dbReference>
<gene>
    <name evidence="10" type="ORF">NEMVEDRAFT_v1g85517</name>
</gene>
<dbReference type="PhylomeDB" id="A7RL44"/>
<evidence type="ECO:0000256" key="4">
    <source>
        <dbReference type="ARBA" id="ARBA00022525"/>
    </source>
</evidence>
<keyword evidence="6" id="KW-0722">Serine protease inhibitor</keyword>
<evidence type="ECO:0000256" key="6">
    <source>
        <dbReference type="ARBA" id="ARBA00022900"/>
    </source>
</evidence>
<dbReference type="SMART" id="SM00131">
    <property type="entry name" value="KU"/>
    <property type="match status" value="1"/>
</dbReference>
<evidence type="ECO:0000256" key="7">
    <source>
        <dbReference type="ARBA" id="ARBA00023157"/>
    </source>
</evidence>
<dbReference type="OMA" id="HTHKCER"/>
<keyword evidence="8" id="KW-0166">Nematocyst</keyword>
<evidence type="ECO:0000313" key="11">
    <source>
        <dbReference type="Proteomes" id="UP000001593"/>
    </source>
</evidence>
<protein>
    <recommendedName>
        <fullName evidence="9">BPTI/Kunitz inhibitor domain-containing protein</fullName>
    </recommendedName>
</protein>
<keyword evidence="11" id="KW-1185">Reference proteome</keyword>
<evidence type="ECO:0000256" key="8">
    <source>
        <dbReference type="ARBA" id="ARBA00023331"/>
    </source>
</evidence>
<dbReference type="InterPro" id="IPR036880">
    <property type="entry name" value="Kunitz_BPTI_sf"/>
</dbReference>
<dbReference type="PRINTS" id="PR00759">
    <property type="entry name" value="BASICPTASE"/>
</dbReference>
<dbReference type="GO" id="GO:0042151">
    <property type="term" value="C:nematocyst"/>
    <property type="evidence" value="ECO:0007669"/>
    <property type="project" value="UniProtKB-SubCell"/>
</dbReference>
<dbReference type="InParanoid" id="A7RL44"/>
<keyword evidence="7" id="KW-1015">Disulfide bond</keyword>
<dbReference type="PANTHER" id="PTHR10083">
    <property type="entry name" value="KUNITZ-TYPE PROTEASE INHIBITOR-RELATED"/>
    <property type="match status" value="1"/>
</dbReference>
<evidence type="ECO:0000256" key="1">
    <source>
        <dbReference type="ARBA" id="ARBA00004532"/>
    </source>
</evidence>
<dbReference type="FunFam" id="4.10.410.10:FF:000020">
    <property type="entry name" value="Collagen, type VI, alpha 3"/>
    <property type="match status" value="1"/>
</dbReference>
<comment type="subcellular location">
    <subcellularLocation>
        <location evidence="1">Nematocyst</location>
    </subcellularLocation>
    <subcellularLocation>
        <location evidence="2">Secreted</location>
    </subcellularLocation>
</comment>
<dbReference type="Pfam" id="PF00014">
    <property type="entry name" value="Kunitz_BPTI"/>
    <property type="match status" value="1"/>
</dbReference>
<evidence type="ECO:0000259" key="9">
    <source>
        <dbReference type="PROSITE" id="PS50279"/>
    </source>
</evidence>
<keyword evidence="4" id="KW-0964">Secreted</keyword>
<dbReference type="Proteomes" id="UP000001593">
    <property type="component" value="Unassembled WGS sequence"/>
</dbReference>
<feature type="non-terminal residue" evidence="10">
    <location>
        <position position="1"/>
    </location>
</feature>
<evidence type="ECO:0000256" key="5">
    <source>
        <dbReference type="ARBA" id="ARBA00022690"/>
    </source>
</evidence>
<dbReference type="PANTHER" id="PTHR10083:SF328">
    <property type="entry name" value="TISSUE FACTOR PATHWAY INHIBITOR"/>
    <property type="match status" value="1"/>
</dbReference>
<comment type="similarity">
    <text evidence="3">Belongs to the venom Kunitz-type family. Sea anemone type 2 potassium channel toxin subfamily.</text>
</comment>
<dbReference type="Gene3D" id="4.10.410.10">
    <property type="entry name" value="Pancreatic trypsin inhibitor Kunitz domain"/>
    <property type="match status" value="1"/>
</dbReference>
<dbReference type="SUPFAM" id="SSF57362">
    <property type="entry name" value="BPTI-like"/>
    <property type="match status" value="1"/>
</dbReference>
<dbReference type="InterPro" id="IPR050098">
    <property type="entry name" value="TFPI/VKTCI-like"/>
</dbReference>
<dbReference type="CDD" id="cd00109">
    <property type="entry name" value="Kunitz-type"/>
    <property type="match status" value="1"/>
</dbReference>
<dbReference type="HOGENOM" id="CLU_164133_4_1_1"/>
<dbReference type="InterPro" id="IPR020901">
    <property type="entry name" value="Prtase_inh_Kunz-CS"/>
</dbReference>
<accession>A7RL44</accession>
<evidence type="ECO:0000256" key="2">
    <source>
        <dbReference type="ARBA" id="ARBA00004613"/>
    </source>
</evidence>
<dbReference type="AlphaFoldDB" id="A7RL44"/>
<dbReference type="MEROPS" id="I02.955"/>
<dbReference type="PROSITE" id="PS00280">
    <property type="entry name" value="BPTI_KUNITZ_1"/>
    <property type="match status" value="1"/>
</dbReference>
<dbReference type="GO" id="GO:0005576">
    <property type="term" value="C:extracellular region"/>
    <property type="evidence" value="ECO:0007669"/>
    <property type="project" value="UniProtKB-SubCell"/>
</dbReference>
<evidence type="ECO:0000313" key="10">
    <source>
        <dbReference type="EMBL" id="EDO47798.1"/>
    </source>
</evidence>
<proteinExistence type="inferred from homology"/>
<name>A7RL44_NEMVE</name>
<organism evidence="10 11">
    <name type="scientific">Nematostella vectensis</name>
    <name type="common">Starlet sea anemone</name>
    <dbReference type="NCBI Taxonomy" id="45351"/>
    <lineage>
        <taxon>Eukaryota</taxon>
        <taxon>Metazoa</taxon>
        <taxon>Cnidaria</taxon>
        <taxon>Anthozoa</taxon>
        <taxon>Hexacorallia</taxon>
        <taxon>Actiniaria</taxon>
        <taxon>Edwardsiidae</taxon>
        <taxon>Nematostella</taxon>
    </lineage>
</organism>
<evidence type="ECO:0000256" key="3">
    <source>
        <dbReference type="ARBA" id="ARBA00007226"/>
    </source>
</evidence>
<dbReference type="InterPro" id="IPR002223">
    <property type="entry name" value="Kunitz_BPTI"/>
</dbReference>
<reference evidence="10 11" key="1">
    <citation type="journal article" date="2007" name="Science">
        <title>Sea anemone genome reveals ancestral eumetazoan gene repertoire and genomic organization.</title>
        <authorList>
            <person name="Putnam N.H."/>
            <person name="Srivastava M."/>
            <person name="Hellsten U."/>
            <person name="Dirks B."/>
            <person name="Chapman J."/>
            <person name="Salamov A."/>
            <person name="Terry A."/>
            <person name="Shapiro H."/>
            <person name="Lindquist E."/>
            <person name="Kapitonov V.V."/>
            <person name="Jurka J."/>
            <person name="Genikhovich G."/>
            <person name="Grigoriev I.V."/>
            <person name="Lucas S.M."/>
            <person name="Steele R.E."/>
            <person name="Finnerty J.R."/>
            <person name="Technau U."/>
            <person name="Martindale M.Q."/>
            <person name="Rokhsar D.S."/>
        </authorList>
    </citation>
    <scope>NUCLEOTIDE SEQUENCE [LARGE SCALE GENOMIC DNA]</scope>
    <source>
        <strain evidence="11">CH2 X CH6</strain>
    </source>
</reference>
<dbReference type="GO" id="GO:0004867">
    <property type="term" value="F:serine-type endopeptidase inhibitor activity"/>
    <property type="evidence" value="ECO:0007669"/>
    <property type="project" value="UniProtKB-KW"/>
</dbReference>
<keyword evidence="5" id="KW-0646">Protease inhibitor</keyword>